<organism evidence="1 2">
    <name type="scientific">Paenibacillus pectinilyticus</name>
    <dbReference type="NCBI Taxonomy" id="512399"/>
    <lineage>
        <taxon>Bacteria</taxon>
        <taxon>Bacillati</taxon>
        <taxon>Bacillota</taxon>
        <taxon>Bacilli</taxon>
        <taxon>Bacillales</taxon>
        <taxon>Paenibacillaceae</taxon>
        <taxon>Paenibacillus</taxon>
    </lineage>
</organism>
<sequence>MDEFQLAHYAFIAKHLAKREGQRLKRLKEGHGYAETSFLRYIWWKAFGNFDDLHPEYEIKDFRDGTRFLDFAYIRHSLKIAIEIDGFGPHYTEITRAQFSDQLIRQNHLVLDGWKVFRFSLDDVKNRPRMCEQILQQCIGKYFGDFFSQDHSMSYIEREIIRLANSIEKPIRPVDIQKSFQFGQGKSQRILKAMCAKAFLKPAGQGTSRIRSYSVNQTLVLASWEKS</sequence>
<keyword evidence="2" id="KW-1185">Reference proteome</keyword>
<accession>A0A1C0ZW30</accession>
<dbReference type="Proteomes" id="UP000093309">
    <property type="component" value="Unassembled WGS sequence"/>
</dbReference>
<dbReference type="RefSeq" id="WP_065856497.1">
    <property type="nucleotide sequence ID" value="NZ_LYPC01000027.1"/>
</dbReference>
<comment type="caution">
    <text evidence="1">The sequence shown here is derived from an EMBL/GenBank/DDBJ whole genome shotgun (WGS) entry which is preliminary data.</text>
</comment>
<reference evidence="2" key="1">
    <citation type="submission" date="2016-05" db="EMBL/GenBank/DDBJ databases">
        <title>Paenibacillus oryzae. sp. nov., isolated from the rice root.</title>
        <authorList>
            <person name="Zhang J."/>
            <person name="Zhang X."/>
        </authorList>
    </citation>
    <scope>NUCLEOTIDE SEQUENCE [LARGE SCALE GENOMIC DNA]</scope>
    <source>
        <strain evidence="2">KCTC13222</strain>
    </source>
</reference>
<proteinExistence type="predicted"/>
<dbReference type="EMBL" id="LYPC01000027">
    <property type="protein sequence ID" value="OCT12316.1"/>
    <property type="molecule type" value="Genomic_DNA"/>
</dbReference>
<gene>
    <name evidence="1" type="ORF">A8709_31280</name>
</gene>
<evidence type="ECO:0000313" key="1">
    <source>
        <dbReference type="EMBL" id="OCT12316.1"/>
    </source>
</evidence>
<dbReference type="AlphaFoldDB" id="A0A1C0ZW30"/>
<name>A0A1C0ZW30_9BACL</name>
<protein>
    <recommendedName>
        <fullName evidence="3">DUF559 domain-containing protein</fullName>
    </recommendedName>
</protein>
<dbReference type="Gene3D" id="3.40.960.10">
    <property type="entry name" value="VSR Endonuclease"/>
    <property type="match status" value="1"/>
</dbReference>
<dbReference type="OrthoDB" id="2677830at2"/>
<evidence type="ECO:0000313" key="2">
    <source>
        <dbReference type="Proteomes" id="UP000093309"/>
    </source>
</evidence>
<dbReference type="STRING" id="512399.A8709_31280"/>
<evidence type="ECO:0008006" key="3">
    <source>
        <dbReference type="Google" id="ProtNLM"/>
    </source>
</evidence>